<keyword evidence="1" id="KW-0732">Signal</keyword>
<sequence length="271" mass="30137">MKKHYLLLMLFVCFIGIKSQIITENFESATFPPTGWTVQSTNPAFTWTATTTSPVSGTRSASVEYDPDLVSQDEKLISPAFSLVGATSPVLSFKSNFNPYWAMTPNNNYDTVVKISTDNGTTWTQIWSENNITVPTPPGFETYDITVPLNSLIGQSNVKLAFNYIGTDGAQWSIDDISVTDGTLSVSEARVKDDNLLVYPNPVSESFRIDLPKSYSKNNTRVSIIDMSGKQIKTFESGSKESYEVSDLPKGVYFIVISDNKNKIMKKIEKR</sequence>
<evidence type="ECO:0000256" key="1">
    <source>
        <dbReference type="ARBA" id="ARBA00022729"/>
    </source>
</evidence>
<dbReference type="OrthoDB" id="8781670at2"/>
<dbReference type="InterPro" id="IPR026444">
    <property type="entry name" value="Secre_tail"/>
</dbReference>
<reference evidence="3 4" key="1">
    <citation type="submission" date="2018-06" db="EMBL/GenBank/DDBJ databases">
        <title>Novel Chryseobacterium species.</title>
        <authorList>
            <person name="Newman J."/>
            <person name="Hugo C."/>
            <person name="Oosthuizen L."/>
            <person name="Charimba G."/>
        </authorList>
    </citation>
    <scope>NUCLEOTIDE SEQUENCE [LARGE SCALE GENOMIC DNA]</scope>
    <source>
        <strain evidence="3 4">7_F195</strain>
    </source>
</reference>
<proteinExistence type="predicted"/>
<accession>A0A3D9AZ28</accession>
<protein>
    <recommendedName>
        <fullName evidence="2">Secretion system C-terminal sorting domain-containing protein</fullName>
    </recommendedName>
</protein>
<dbReference type="Pfam" id="PF18962">
    <property type="entry name" value="Por_Secre_tail"/>
    <property type="match status" value="1"/>
</dbReference>
<dbReference type="Proteomes" id="UP000256257">
    <property type="component" value="Unassembled WGS sequence"/>
</dbReference>
<name>A0A3D9AZ28_9FLAO</name>
<evidence type="ECO:0000313" key="3">
    <source>
        <dbReference type="EMBL" id="REC46489.1"/>
    </source>
</evidence>
<dbReference type="RefSeq" id="WP_115929018.1">
    <property type="nucleotide sequence ID" value="NZ_QNVV01000013.1"/>
</dbReference>
<evidence type="ECO:0000259" key="2">
    <source>
        <dbReference type="Pfam" id="PF18962"/>
    </source>
</evidence>
<comment type="caution">
    <text evidence="3">The sequence shown here is derived from an EMBL/GenBank/DDBJ whole genome shotgun (WGS) entry which is preliminary data.</text>
</comment>
<dbReference type="Gene3D" id="2.60.120.260">
    <property type="entry name" value="Galactose-binding domain-like"/>
    <property type="match status" value="1"/>
</dbReference>
<organism evidence="3 4">
    <name type="scientific">Chryseobacterium pennipullorum</name>
    <dbReference type="NCBI Taxonomy" id="2258963"/>
    <lineage>
        <taxon>Bacteria</taxon>
        <taxon>Pseudomonadati</taxon>
        <taxon>Bacteroidota</taxon>
        <taxon>Flavobacteriia</taxon>
        <taxon>Flavobacteriales</taxon>
        <taxon>Weeksellaceae</taxon>
        <taxon>Chryseobacterium group</taxon>
        <taxon>Chryseobacterium</taxon>
    </lineage>
</organism>
<dbReference type="EMBL" id="QNVV01000013">
    <property type="protein sequence ID" value="REC46489.1"/>
    <property type="molecule type" value="Genomic_DNA"/>
</dbReference>
<evidence type="ECO:0000313" key="4">
    <source>
        <dbReference type="Proteomes" id="UP000256257"/>
    </source>
</evidence>
<keyword evidence="4" id="KW-1185">Reference proteome</keyword>
<dbReference type="NCBIfam" id="TIGR04183">
    <property type="entry name" value="Por_Secre_tail"/>
    <property type="match status" value="1"/>
</dbReference>
<gene>
    <name evidence="3" type="ORF">DRF67_14540</name>
</gene>
<dbReference type="AlphaFoldDB" id="A0A3D9AZ28"/>
<feature type="domain" description="Secretion system C-terminal sorting" evidence="2">
    <location>
        <begin position="198"/>
        <end position="268"/>
    </location>
</feature>